<gene>
    <name evidence="1" type="ORF">P343_04345</name>
</gene>
<sequence length="60" mass="7129">MKRYGETCPNLLKFTDFATGSLFIYTLVKYKIYKKKGNKCIIFEFMSSGKWFENDIETLQ</sequence>
<evidence type="ECO:0000313" key="2">
    <source>
        <dbReference type="Proteomes" id="UP000018296"/>
    </source>
</evidence>
<accession>V6J856</accession>
<comment type="caution">
    <text evidence="1">The sequence shown here is derived from an EMBL/GenBank/DDBJ whole genome shotgun (WGS) entry which is preliminary data.</text>
</comment>
<proteinExistence type="predicted"/>
<dbReference type="STRING" id="1395513.P343_04345"/>
<name>V6J856_9BACL</name>
<organism evidence="1 2">
    <name type="scientific">Sporolactobacillus laevolacticus DSM 442</name>
    <dbReference type="NCBI Taxonomy" id="1395513"/>
    <lineage>
        <taxon>Bacteria</taxon>
        <taxon>Bacillati</taxon>
        <taxon>Bacillota</taxon>
        <taxon>Bacilli</taxon>
        <taxon>Bacillales</taxon>
        <taxon>Sporolactobacillaceae</taxon>
        <taxon>Sporolactobacillus</taxon>
    </lineage>
</organism>
<dbReference type="AlphaFoldDB" id="V6J856"/>
<dbReference type="Proteomes" id="UP000018296">
    <property type="component" value="Unassembled WGS sequence"/>
</dbReference>
<protein>
    <submittedName>
        <fullName evidence="1">Uncharacterized protein</fullName>
    </submittedName>
</protein>
<reference evidence="1 2" key="1">
    <citation type="journal article" date="2013" name="Genome Announc.">
        <title>Genome Sequence of Sporolactobacillus laevolacticus DSM442, an Efficient Polymer-Grade D-Lactate Producer from Agricultural Waste Cottonseed as a Nitrogen Source.</title>
        <authorList>
            <person name="Wang H."/>
            <person name="Wang L."/>
            <person name="Ju J."/>
            <person name="Yu B."/>
            <person name="Ma Y."/>
        </authorList>
    </citation>
    <scope>NUCLEOTIDE SEQUENCE [LARGE SCALE GENOMIC DNA]</scope>
    <source>
        <strain evidence="1 2">DSM 442</strain>
    </source>
</reference>
<evidence type="ECO:0000313" key="1">
    <source>
        <dbReference type="EMBL" id="EST12969.1"/>
    </source>
</evidence>
<dbReference type="EMBL" id="AWTC01000003">
    <property type="protein sequence ID" value="EST12969.1"/>
    <property type="molecule type" value="Genomic_DNA"/>
</dbReference>
<keyword evidence="2" id="KW-1185">Reference proteome</keyword>